<organism evidence="2">
    <name type="scientific">Arundo donax</name>
    <name type="common">Giant reed</name>
    <name type="synonym">Donax arundinaceus</name>
    <dbReference type="NCBI Taxonomy" id="35708"/>
    <lineage>
        <taxon>Eukaryota</taxon>
        <taxon>Viridiplantae</taxon>
        <taxon>Streptophyta</taxon>
        <taxon>Embryophyta</taxon>
        <taxon>Tracheophyta</taxon>
        <taxon>Spermatophyta</taxon>
        <taxon>Magnoliopsida</taxon>
        <taxon>Liliopsida</taxon>
        <taxon>Poales</taxon>
        <taxon>Poaceae</taxon>
        <taxon>PACMAD clade</taxon>
        <taxon>Arundinoideae</taxon>
        <taxon>Arundineae</taxon>
        <taxon>Arundo</taxon>
    </lineage>
</organism>
<evidence type="ECO:0000256" key="1">
    <source>
        <dbReference type="SAM" id="MobiDB-lite"/>
    </source>
</evidence>
<feature type="compositionally biased region" description="Polar residues" evidence="1">
    <location>
        <begin position="15"/>
        <end position="30"/>
    </location>
</feature>
<protein>
    <submittedName>
        <fullName evidence="2">Uncharacterized protein</fullName>
    </submittedName>
</protein>
<sequence>MLSQTPPLMPHLQKKNSCINTSLTASTHSS</sequence>
<accession>A0A0A9DCG0</accession>
<name>A0A0A9DCG0_ARUDO</name>
<feature type="region of interest" description="Disordered" evidence="1">
    <location>
        <begin position="1"/>
        <end position="30"/>
    </location>
</feature>
<proteinExistence type="predicted"/>
<evidence type="ECO:0000313" key="2">
    <source>
        <dbReference type="EMBL" id="JAD86259.1"/>
    </source>
</evidence>
<reference evidence="2" key="2">
    <citation type="journal article" date="2015" name="Data Brief">
        <title>Shoot transcriptome of the giant reed, Arundo donax.</title>
        <authorList>
            <person name="Barrero R.A."/>
            <person name="Guerrero F.D."/>
            <person name="Moolhuijzen P."/>
            <person name="Goolsby J.A."/>
            <person name="Tidwell J."/>
            <person name="Bellgard S.E."/>
            <person name="Bellgard M.I."/>
        </authorList>
    </citation>
    <scope>NUCLEOTIDE SEQUENCE</scope>
    <source>
        <tissue evidence="2">Shoot tissue taken approximately 20 cm above the soil surface</tissue>
    </source>
</reference>
<reference evidence="2" key="1">
    <citation type="submission" date="2014-09" db="EMBL/GenBank/DDBJ databases">
        <authorList>
            <person name="Magalhaes I.L.F."/>
            <person name="Oliveira U."/>
            <person name="Santos F.R."/>
            <person name="Vidigal T.H.D.A."/>
            <person name="Brescovit A.D."/>
            <person name="Santos A.J."/>
        </authorList>
    </citation>
    <scope>NUCLEOTIDE SEQUENCE</scope>
    <source>
        <tissue evidence="2">Shoot tissue taken approximately 20 cm above the soil surface</tissue>
    </source>
</reference>
<dbReference type="AlphaFoldDB" id="A0A0A9DCG0"/>
<dbReference type="EMBL" id="GBRH01211636">
    <property type="protein sequence ID" value="JAD86259.1"/>
    <property type="molecule type" value="Transcribed_RNA"/>
</dbReference>